<dbReference type="GO" id="GO:0032259">
    <property type="term" value="P:methylation"/>
    <property type="evidence" value="ECO:0007669"/>
    <property type="project" value="UniProtKB-KW"/>
</dbReference>
<proteinExistence type="inferred from homology"/>
<dbReference type="AlphaFoldDB" id="A0A0K4U540"/>
<evidence type="ECO:0000256" key="3">
    <source>
        <dbReference type="ARBA" id="ARBA00022679"/>
    </source>
</evidence>
<dbReference type="GO" id="GO:0003677">
    <property type="term" value="F:DNA binding"/>
    <property type="evidence" value="ECO:0007669"/>
    <property type="project" value="InterPro"/>
</dbReference>
<dbReference type="REBASE" id="283812">
    <property type="entry name" value="M.EcoS44ORF28070P"/>
</dbReference>
<comment type="similarity">
    <text evidence="1 4">Belongs to the N(4)/N(6)-methyltransferase family.</text>
</comment>
<dbReference type="RefSeq" id="WP_000086115.1">
    <property type="nucleotide sequence ID" value="NZ_AP014877.1"/>
</dbReference>
<name>A0A0K4U540_ECOLX</name>
<dbReference type="EC" id="2.1.1.-" evidence="4"/>
<evidence type="ECO:0000313" key="6">
    <source>
        <dbReference type="EMBL" id="SPE00315.1"/>
    </source>
</evidence>
<dbReference type="EMBL" id="LT985265">
    <property type="protein sequence ID" value="SPE00315.1"/>
    <property type="molecule type" value="Genomic_DNA"/>
</dbReference>
<dbReference type="GO" id="GO:0009007">
    <property type="term" value="F:site-specific DNA-methyltransferase (adenine-specific) activity"/>
    <property type="evidence" value="ECO:0007669"/>
    <property type="project" value="TreeGrafter"/>
</dbReference>
<dbReference type="REBASE" id="261271">
    <property type="entry name" value="M.EcoE2865ORF5952P"/>
</dbReference>
<dbReference type="SUPFAM" id="SSF53335">
    <property type="entry name" value="S-adenosyl-L-methionine-dependent methyltransferases"/>
    <property type="match status" value="1"/>
</dbReference>
<dbReference type="Gene3D" id="3.40.50.150">
    <property type="entry name" value="Vaccinia Virus protein VP39"/>
    <property type="match status" value="1"/>
</dbReference>
<dbReference type="REBASE" id="244820">
    <property type="entry name" value="M.Eco364ORF94P"/>
</dbReference>
<evidence type="ECO:0000259" key="5">
    <source>
        <dbReference type="Pfam" id="PF01555"/>
    </source>
</evidence>
<evidence type="ECO:0000256" key="4">
    <source>
        <dbReference type="RuleBase" id="RU362026"/>
    </source>
</evidence>
<evidence type="ECO:0000256" key="1">
    <source>
        <dbReference type="ARBA" id="ARBA00006594"/>
    </source>
</evidence>
<dbReference type="PANTHER" id="PTHR13370">
    <property type="entry name" value="RNA METHYLASE-RELATED"/>
    <property type="match status" value="1"/>
</dbReference>
<protein>
    <recommendedName>
        <fullName evidence="4">Methyltransferase</fullName>
        <ecNumber evidence="4">2.1.1.-</ecNumber>
    </recommendedName>
</protein>
<dbReference type="InterPro" id="IPR001091">
    <property type="entry name" value="RM_Methyltransferase"/>
</dbReference>
<keyword evidence="3 6" id="KW-0808">Transferase</keyword>
<dbReference type="InterPro" id="IPR002941">
    <property type="entry name" value="DNA_methylase_N4/N6"/>
</dbReference>
<dbReference type="NCBIfam" id="NF010253">
    <property type="entry name" value="PRK13699.1"/>
    <property type="match status" value="1"/>
</dbReference>
<reference evidence="6" key="1">
    <citation type="submission" date="2018-02" db="EMBL/GenBank/DDBJ databases">
        <authorList>
            <person name="Cohen D.B."/>
            <person name="Kent A.D."/>
        </authorList>
    </citation>
    <scope>NUCLEOTIDE SEQUENCE</scope>
    <source>
        <strain evidence="6">364</strain>
    </source>
</reference>
<dbReference type="InterPro" id="IPR029063">
    <property type="entry name" value="SAM-dependent_MTases_sf"/>
</dbReference>
<dbReference type="InterPro" id="IPR002052">
    <property type="entry name" value="DNA_methylase_N6_adenine_CS"/>
</dbReference>
<gene>
    <name evidence="6" type="ORF">RCS57TR364_P0094</name>
</gene>
<dbReference type="PROSITE" id="PS00092">
    <property type="entry name" value="N6_MTASE"/>
    <property type="match status" value="1"/>
</dbReference>
<keyword evidence="6" id="KW-0614">Plasmid</keyword>
<keyword evidence="2 6" id="KW-0489">Methyltransferase</keyword>
<accession>A0A0K4U540</accession>
<dbReference type="GO" id="GO:0005737">
    <property type="term" value="C:cytoplasm"/>
    <property type="evidence" value="ECO:0007669"/>
    <property type="project" value="TreeGrafter"/>
</dbReference>
<dbReference type="PRINTS" id="PR00508">
    <property type="entry name" value="S21N4MTFRASE"/>
</dbReference>
<dbReference type="Pfam" id="PF01555">
    <property type="entry name" value="N6_N4_Mtase"/>
    <property type="match status" value="1"/>
</dbReference>
<feature type="domain" description="DNA methylase N-4/N-6" evidence="5">
    <location>
        <begin position="21"/>
        <end position="201"/>
    </location>
</feature>
<evidence type="ECO:0000256" key="2">
    <source>
        <dbReference type="ARBA" id="ARBA00022603"/>
    </source>
</evidence>
<sequence length="227" mass="25511">MSRFVLGNCIDVMARIPDNAIDFILTDPPYLVGFRDRFGRTIAGDKTDEWLQPACNEMYRVLKKDALMVSFYGWNRVDRFMAAWKNAGFGVVGHLVFTKNYTSKAAYVGYRHECAYILAKGRPALPQKPLPDVLGWKYSGNRHHPTEKPVTSLQPLIESFTHPNAIVLDPFAGSGSTCVAALQSGRRYIGIELLEQYHRAGQQRLTAVQRAMQQGAANDNWFEPEAA</sequence>
<organism evidence="6">
    <name type="scientific">Escherichia coli</name>
    <dbReference type="NCBI Taxonomy" id="562"/>
    <lineage>
        <taxon>Bacteria</taxon>
        <taxon>Pseudomonadati</taxon>
        <taxon>Pseudomonadota</taxon>
        <taxon>Gammaproteobacteria</taxon>
        <taxon>Enterobacterales</taxon>
        <taxon>Enterobacteriaceae</taxon>
        <taxon>Escherichia</taxon>
    </lineage>
</organism>
<geneLocation type="plasmid" evidence="6">
    <name>RCS57TR364_p</name>
</geneLocation>
<dbReference type="GO" id="GO:0008170">
    <property type="term" value="F:N-methyltransferase activity"/>
    <property type="evidence" value="ECO:0007669"/>
    <property type="project" value="InterPro"/>
</dbReference>
<dbReference type="PANTHER" id="PTHR13370:SF3">
    <property type="entry name" value="TRNA (GUANINE(10)-N2)-METHYLTRANSFERASE HOMOLOG"/>
    <property type="match status" value="1"/>
</dbReference>